<evidence type="ECO:0000256" key="11">
    <source>
        <dbReference type="ARBA" id="ARBA00023010"/>
    </source>
</evidence>
<evidence type="ECO:0000256" key="12">
    <source>
        <dbReference type="ARBA" id="ARBA00023128"/>
    </source>
</evidence>
<dbReference type="SUPFAM" id="SSF56784">
    <property type="entry name" value="HAD-like"/>
    <property type="match status" value="1"/>
</dbReference>
<evidence type="ECO:0000256" key="4">
    <source>
        <dbReference type="ARBA" id="ARBA00020799"/>
    </source>
</evidence>
<keyword evidence="11" id="KW-0811">Translocation</keyword>
<keyword evidence="13" id="KW-0472">Membrane</keyword>
<dbReference type="CDD" id="cd07521">
    <property type="entry name" value="HAD_FCP1-like"/>
    <property type="match status" value="1"/>
</dbReference>
<dbReference type="InterPro" id="IPR023214">
    <property type="entry name" value="HAD_sf"/>
</dbReference>
<keyword evidence="5" id="KW-0813">Transport</keyword>
<evidence type="ECO:0000256" key="9">
    <source>
        <dbReference type="ARBA" id="ARBA00022946"/>
    </source>
</evidence>
<comment type="subcellular location">
    <subcellularLocation>
        <location evidence="1">Mitochondrion inner membrane</location>
        <topology evidence="1">Single-pass membrane protein</topology>
    </subcellularLocation>
</comment>
<keyword evidence="18" id="KW-1185">Reference proteome</keyword>
<dbReference type="Gene3D" id="3.40.50.1000">
    <property type="entry name" value="HAD superfamily/HAD-like"/>
    <property type="match status" value="1"/>
</dbReference>
<feature type="compositionally biased region" description="Basic and acidic residues" evidence="15">
    <location>
        <begin position="113"/>
        <end position="122"/>
    </location>
</feature>
<keyword evidence="10" id="KW-1133">Transmembrane helix</keyword>
<dbReference type="SMART" id="SM00577">
    <property type="entry name" value="CPDc"/>
    <property type="match status" value="1"/>
</dbReference>
<dbReference type="Proteomes" id="UP000308768">
    <property type="component" value="Unassembled WGS sequence"/>
</dbReference>
<feature type="compositionally biased region" description="Low complexity" evidence="15">
    <location>
        <begin position="214"/>
        <end position="227"/>
    </location>
</feature>
<evidence type="ECO:0000256" key="15">
    <source>
        <dbReference type="SAM" id="MobiDB-lite"/>
    </source>
</evidence>
<dbReference type="InterPro" id="IPR036412">
    <property type="entry name" value="HAD-like_sf"/>
</dbReference>
<dbReference type="PANTHER" id="PTHR12210">
    <property type="entry name" value="DULLARD PROTEIN PHOSPHATASE"/>
    <property type="match status" value="1"/>
</dbReference>
<feature type="region of interest" description="Disordered" evidence="15">
    <location>
        <begin position="1"/>
        <end position="296"/>
    </location>
</feature>
<feature type="compositionally biased region" description="Polar residues" evidence="15">
    <location>
        <begin position="63"/>
        <end position="79"/>
    </location>
</feature>
<dbReference type="PROSITE" id="PS50969">
    <property type="entry name" value="FCP1"/>
    <property type="match status" value="1"/>
</dbReference>
<keyword evidence="8" id="KW-0653">Protein transport</keyword>
<comment type="caution">
    <text evidence="17">The sequence shown here is derived from an EMBL/GenBank/DDBJ whole genome shotgun (WGS) entry which is preliminary data.</text>
</comment>
<dbReference type="AlphaFoldDB" id="A0A4U0XIM0"/>
<keyword evidence="9" id="KW-0809">Transit peptide</keyword>
<dbReference type="GO" id="GO:0005743">
    <property type="term" value="C:mitochondrial inner membrane"/>
    <property type="evidence" value="ECO:0007669"/>
    <property type="project" value="UniProtKB-SubCell"/>
</dbReference>
<evidence type="ECO:0000256" key="2">
    <source>
        <dbReference type="ARBA" id="ARBA00006344"/>
    </source>
</evidence>
<feature type="compositionally biased region" description="Low complexity" evidence="15">
    <location>
        <begin position="98"/>
        <end position="110"/>
    </location>
</feature>
<evidence type="ECO:0000256" key="10">
    <source>
        <dbReference type="ARBA" id="ARBA00022989"/>
    </source>
</evidence>
<feature type="domain" description="FCP1 homology" evidence="16">
    <location>
        <begin position="383"/>
        <end position="529"/>
    </location>
</feature>
<dbReference type="OrthoDB" id="287041at2759"/>
<name>A0A4U0XIM0_9PEZI</name>
<organism evidence="17 18">
    <name type="scientific">Cryomyces minteri</name>
    <dbReference type="NCBI Taxonomy" id="331657"/>
    <lineage>
        <taxon>Eukaryota</taxon>
        <taxon>Fungi</taxon>
        <taxon>Dikarya</taxon>
        <taxon>Ascomycota</taxon>
        <taxon>Pezizomycotina</taxon>
        <taxon>Dothideomycetes</taxon>
        <taxon>Dothideomycetes incertae sedis</taxon>
        <taxon>Cryomyces</taxon>
    </lineage>
</organism>
<dbReference type="GO" id="GO:0015031">
    <property type="term" value="P:protein transport"/>
    <property type="evidence" value="ECO:0007669"/>
    <property type="project" value="UniProtKB-KW"/>
</dbReference>
<dbReference type="InterPro" id="IPR004274">
    <property type="entry name" value="FCP1_dom"/>
</dbReference>
<evidence type="ECO:0000256" key="1">
    <source>
        <dbReference type="ARBA" id="ARBA00004434"/>
    </source>
</evidence>
<keyword evidence="7" id="KW-0999">Mitochondrion inner membrane</keyword>
<proteinExistence type="inferred from homology"/>
<protein>
    <recommendedName>
        <fullName evidence="4">Mitochondrial import inner membrane translocase subunit TIM50</fullName>
    </recommendedName>
    <alternativeName>
        <fullName evidence="3">Mitochondrial import inner membrane translocase subunit tim50</fullName>
    </alternativeName>
</protein>
<evidence type="ECO:0000259" key="16">
    <source>
        <dbReference type="PROSITE" id="PS50969"/>
    </source>
</evidence>
<dbReference type="FunFam" id="3.40.50.1000:FF:000019">
    <property type="entry name" value="Mitochondrial import inner membrane translocase subunit TIM50"/>
    <property type="match status" value="1"/>
</dbReference>
<evidence type="ECO:0000256" key="14">
    <source>
        <dbReference type="ARBA" id="ARBA00059797"/>
    </source>
</evidence>
<feature type="compositionally biased region" description="Low complexity" evidence="15">
    <location>
        <begin position="1"/>
        <end position="24"/>
    </location>
</feature>
<evidence type="ECO:0000256" key="7">
    <source>
        <dbReference type="ARBA" id="ARBA00022792"/>
    </source>
</evidence>
<evidence type="ECO:0000256" key="5">
    <source>
        <dbReference type="ARBA" id="ARBA00022448"/>
    </source>
</evidence>
<keyword evidence="6" id="KW-0812">Transmembrane</keyword>
<evidence type="ECO:0000256" key="3">
    <source>
        <dbReference type="ARBA" id="ARBA00013483"/>
    </source>
</evidence>
<evidence type="ECO:0000313" key="17">
    <source>
        <dbReference type="EMBL" id="TKA76940.1"/>
    </source>
</evidence>
<reference evidence="17 18" key="1">
    <citation type="submission" date="2017-03" db="EMBL/GenBank/DDBJ databases">
        <title>Genomes of endolithic fungi from Antarctica.</title>
        <authorList>
            <person name="Coleine C."/>
            <person name="Masonjones S."/>
            <person name="Stajich J.E."/>
        </authorList>
    </citation>
    <scope>NUCLEOTIDE SEQUENCE [LARGE SCALE GENOMIC DNA]</scope>
    <source>
        <strain evidence="17 18">CCFEE 5187</strain>
    </source>
</reference>
<dbReference type="EMBL" id="NAJN01000212">
    <property type="protein sequence ID" value="TKA76940.1"/>
    <property type="molecule type" value="Genomic_DNA"/>
</dbReference>
<keyword evidence="12" id="KW-0496">Mitochondrion</keyword>
<gene>
    <name evidence="17" type="ORF">B0A49_02728</name>
</gene>
<evidence type="ECO:0000256" key="13">
    <source>
        <dbReference type="ARBA" id="ARBA00023136"/>
    </source>
</evidence>
<dbReference type="InterPro" id="IPR050365">
    <property type="entry name" value="TIM50"/>
</dbReference>
<evidence type="ECO:0000256" key="6">
    <source>
        <dbReference type="ARBA" id="ARBA00022692"/>
    </source>
</evidence>
<comment type="function">
    <text evidence="14">Essential component of the TIM23 complex, a complex that mediates the translocation of transit peptide-containing proteins across the mitochondrial inner membrane. Required to direct preproteins in transit and direct them to the channel protein TIM23, and possibly facilitates transfer of the translocating proteins from the TOM complex to the TIM23 complex.</text>
</comment>
<comment type="similarity">
    <text evidence="2">Belongs to the TIM50 family.</text>
</comment>
<evidence type="ECO:0000256" key="8">
    <source>
        <dbReference type="ARBA" id="ARBA00022927"/>
    </source>
</evidence>
<accession>A0A4U0XIM0</accession>
<sequence>MLSRAAARAASSYASRRIATSSSSFVPSRTLAVVGTRNLTQSSARASPPKDNRPHRPPKKPAQFNTVPDPSARPSTPSDIGSVGDHTWKPSDGVRFRGAAAAGTAGAVGANRPRVDKPEDASHAGAQVELDPPATPIEMDIPETSARKAGSSQIDLDPPAAPIEMDLPETSAGDSGPAKTSEAGPDVINLGAPPVSSPPDSHASSTAAREVEQEAAAEAKAQSAQDAPNQPLPDLRQGIPSTFDFEFGKGSSTFAKSGDQSGPASLDVTEEDAARQQTEAGGRGGRNEGDYPKSAYESSLDRRRNRMANYMYLALLGGLVGTAGYLGRPFSEDEKVPDNFEPAQVSSWSPAVIYSRISARMNSQMGYYTEPAFPKLLPDMDPNMRPPYTLVLSLEDLLVHSEWSREHGWRLAKRPGVDYFLRYLSQYYELVVFTSVSSQSADPIIRKLDPFHIVMWPLFREATRYEKGEYIKDLSYLNRPLSKTILIDTNATHAKLQPENGIILPKWKGDPKDPHAKDLVSLIPFLEYVGSMGIEDTRKVLESFKDKDIPVEFATREAKAREAFNKQLAEEKAKRPKKSLGSLFGNALGIKAQPGMGSLTLDGETSAAQGFEEGKMLSDQIRERGQREYERMEKEIRENGAKWLAEMAAEEKKAQEEGMKSMRAGLMGGWFGGGQPKA</sequence>
<dbReference type="STRING" id="331657.A0A4U0XIM0"/>
<dbReference type="Pfam" id="PF03031">
    <property type="entry name" value="NIF"/>
    <property type="match status" value="1"/>
</dbReference>
<feature type="compositionally biased region" description="Basic and acidic residues" evidence="15">
    <location>
        <begin position="86"/>
        <end position="95"/>
    </location>
</feature>
<evidence type="ECO:0000313" key="18">
    <source>
        <dbReference type="Proteomes" id="UP000308768"/>
    </source>
</evidence>
<feature type="compositionally biased region" description="Polar residues" evidence="15">
    <location>
        <begin position="250"/>
        <end position="263"/>
    </location>
</feature>